<accession>C1EBP5</accession>
<dbReference type="AlphaFoldDB" id="C1EBP5"/>
<feature type="compositionally biased region" description="Basic and acidic residues" evidence="1">
    <location>
        <begin position="401"/>
        <end position="417"/>
    </location>
</feature>
<dbReference type="EMBL" id="CP001329">
    <property type="protein sequence ID" value="ACO65450.1"/>
    <property type="molecule type" value="Genomic_DNA"/>
</dbReference>
<organism evidence="2 3">
    <name type="scientific">Micromonas commoda (strain RCC299 / NOUM17 / CCMP2709)</name>
    <name type="common">Picoplanktonic green alga</name>
    <dbReference type="NCBI Taxonomy" id="296587"/>
    <lineage>
        <taxon>Eukaryota</taxon>
        <taxon>Viridiplantae</taxon>
        <taxon>Chlorophyta</taxon>
        <taxon>Mamiellophyceae</taxon>
        <taxon>Mamiellales</taxon>
        <taxon>Mamiellaceae</taxon>
        <taxon>Micromonas</taxon>
    </lineage>
</organism>
<dbReference type="GeneID" id="8246364"/>
<feature type="compositionally biased region" description="Basic and acidic residues" evidence="1">
    <location>
        <begin position="109"/>
        <end position="119"/>
    </location>
</feature>
<evidence type="ECO:0000256" key="1">
    <source>
        <dbReference type="SAM" id="MobiDB-lite"/>
    </source>
</evidence>
<feature type="compositionally biased region" description="Basic and acidic residues" evidence="1">
    <location>
        <begin position="148"/>
        <end position="172"/>
    </location>
</feature>
<feature type="compositionally biased region" description="Basic and acidic residues" evidence="1">
    <location>
        <begin position="68"/>
        <end position="102"/>
    </location>
</feature>
<feature type="region of interest" description="Disordered" evidence="1">
    <location>
        <begin position="331"/>
        <end position="449"/>
    </location>
</feature>
<feature type="compositionally biased region" description="Low complexity" evidence="1">
    <location>
        <begin position="52"/>
        <end position="67"/>
    </location>
</feature>
<keyword evidence="3" id="KW-1185">Reference proteome</keyword>
<protein>
    <submittedName>
        <fullName evidence="2">Uncharacterized protein</fullName>
    </submittedName>
</protein>
<feature type="compositionally biased region" description="Gly residues" evidence="1">
    <location>
        <begin position="418"/>
        <end position="428"/>
    </location>
</feature>
<dbReference type="RefSeq" id="XP_002504192.1">
    <property type="nucleotide sequence ID" value="XM_002504146.1"/>
</dbReference>
<dbReference type="KEGG" id="mis:MICPUN_61144"/>
<evidence type="ECO:0000313" key="2">
    <source>
        <dbReference type="EMBL" id="ACO65450.1"/>
    </source>
</evidence>
<sequence>MADQHTVAASPRLLTFRPIASGVRDTMAALAFHAAVARVASLTGPRRRDAARSSSSAAAATTTTTCRAGRDDDYYRDGYRDEPIPAAERRRSDERRYYDGGRRSSRVSDYYDRRARPTGDSRPAMEPPRRRVGPEDDAAGPTPRRRRERDDGFRAREAAMRAEADARAAREESMWRDAYARRVREKRQRWDEWDDMAAEEDSARKDRVARARSAKPAFKTPEQRRDRLARYRDISRRADETWASAIERRWSADEEYARATGQRPRGDSLDRTMDWLFTPLAGAARRIDRWLEEDPYNPLTNPEYYGGYDAPPLPPPGVVYDQYDYPGGSAMNAMGWGGRRPPPPTQPAPRSQRDGLDEDAYYPSRAAAPFPPSPPPPPRRRGDGPNPLRDAFRGGGASGRQGRDDDPITPEEFERLRGGGGGGGGGGSEPDFDRYRGTVSGRRGRRGRY</sequence>
<dbReference type="OrthoDB" id="10678082at2759"/>
<feature type="region of interest" description="Disordered" evidence="1">
    <location>
        <begin position="195"/>
        <end position="225"/>
    </location>
</feature>
<dbReference type="Proteomes" id="UP000002009">
    <property type="component" value="Chromosome 9"/>
</dbReference>
<gene>
    <name evidence="2" type="ORF">MICPUN_61144</name>
</gene>
<proteinExistence type="predicted"/>
<feature type="region of interest" description="Disordered" evidence="1">
    <location>
        <begin position="42"/>
        <end position="172"/>
    </location>
</feature>
<reference evidence="2 3" key="1">
    <citation type="journal article" date="2009" name="Science">
        <title>Green evolution and dynamic adaptations revealed by genomes of the marine picoeukaryotes Micromonas.</title>
        <authorList>
            <person name="Worden A.Z."/>
            <person name="Lee J.H."/>
            <person name="Mock T."/>
            <person name="Rouze P."/>
            <person name="Simmons M.P."/>
            <person name="Aerts A.L."/>
            <person name="Allen A.E."/>
            <person name="Cuvelier M.L."/>
            <person name="Derelle E."/>
            <person name="Everett M.V."/>
            <person name="Foulon E."/>
            <person name="Grimwood J."/>
            <person name="Gundlach H."/>
            <person name="Henrissat B."/>
            <person name="Napoli C."/>
            <person name="McDonald S.M."/>
            <person name="Parker M.S."/>
            <person name="Rombauts S."/>
            <person name="Salamov A."/>
            <person name="Von Dassow P."/>
            <person name="Badger J.H."/>
            <person name="Coutinho P.M."/>
            <person name="Demir E."/>
            <person name="Dubchak I."/>
            <person name="Gentemann C."/>
            <person name="Eikrem W."/>
            <person name="Gready J.E."/>
            <person name="John U."/>
            <person name="Lanier W."/>
            <person name="Lindquist E.A."/>
            <person name="Lucas S."/>
            <person name="Mayer K.F."/>
            <person name="Moreau H."/>
            <person name="Not F."/>
            <person name="Otillar R."/>
            <person name="Panaud O."/>
            <person name="Pangilinan J."/>
            <person name="Paulsen I."/>
            <person name="Piegu B."/>
            <person name="Poliakov A."/>
            <person name="Robbens S."/>
            <person name="Schmutz J."/>
            <person name="Toulza E."/>
            <person name="Wyss T."/>
            <person name="Zelensky A."/>
            <person name="Zhou K."/>
            <person name="Armbrust E.V."/>
            <person name="Bhattacharya D."/>
            <person name="Goodenough U.W."/>
            <person name="Van de Peer Y."/>
            <person name="Grigoriev I.V."/>
        </authorList>
    </citation>
    <scope>NUCLEOTIDE SEQUENCE [LARGE SCALE GENOMIC DNA]</scope>
    <source>
        <strain evidence="3">RCC299 / NOUM17</strain>
    </source>
</reference>
<dbReference type="InParanoid" id="C1EBP5"/>
<name>C1EBP5_MICCC</name>
<evidence type="ECO:0000313" key="3">
    <source>
        <dbReference type="Proteomes" id="UP000002009"/>
    </source>
</evidence>